<accession>A0AAD7NII7</accession>
<proteinExistence type="predicted"/>
<dbReference type="AlphaFoldDB" id="A0AAD7NII7"/>
<dbReference type="Pfam" id="PF20153">
    <property type="entry name" value="DUF6535"/>
    <property type="match status" value="1"/>
</dbReference>
<sequence length="70" mass="7520">LFPASLTAFLIESYKTLIPDSGDRTVLLPSQISGQLAATANGTAFSLVQPPQFMPPTSAFVCNILWFIGF</sequence>
<gene>
    <name evidence="2" type="ORF">B0H16DRAFT_1262267</name>
</gene>
<reference evidence="2" key="1">
    <citation type="submission" date="2023-03" db="EMBL/GenBank/DDBJ databases">
        <title>Massive genome expansion in bonnet fungi (Mycena s.s.) driven by repeated elements and novel gene families across ecological guilds.</title>
        <authorList>
            <consortium name="Lawrence Berkeley National Laboratory"/>
            <person name="Harder C.B."/>
            <person name="Miyauchi S."/>
            <person name="Viragh M."/>
            <person name="Kuo A."/>
            <person name="Thoen E."/>
            <person name="Andreopoulos B."/>
            <person name="Lu D."/>
            <person name="Skrede I."/>
            <person name="Drula E."/>
            <person name="Henrissat B."/>
            <person name="Morin E."/>
            <person name="Kohler A."/>
            <person name="Barry K."/>
            <person name="LaButti K."/>
            <person name="Morin E."/>
            <person name="Salamov A."/>
            <person name="Lipzen A."/>
            <person name="Mereny Z."/>
            <person name="Hegedus B."/>
            <person name="Baldrian P."/>
            <person name="Stursova M."/>
            <person name="Weitz H."/>
            <person name="Taylor A."/>
            <person name="Grigoriev I.V."/>
            <person name="Nagy L.G."/>
            <person name="Martin F."/>
            <person name="Kauserud H."/>
        </authorList>
    </citation>
    <scope>NUCLEOTIDE SEQUENCE</scope>
    <source>
        <strain evidence="2">CBHHK182m</strain>
    </source>
</reference>
<feature type="domain" description="DUF6535" evidence="1">
    <location>
        <begin position="1"/>
        <end position="68"/>
    </location>
</feature>
<feature type="non-terminal residue" evidence="2">
    <location>
        <position position="1"/>
    </location>
</feature>
<dbReference type="EMBL" id="JARKIB010000033">
    <property type="protein sequence ID" value="KAJ7762191.1"/>
    <property type="molecule type" value="Genomic_DNA"/>
</dbReference>
<name>A0AAD7NII7_9AGAR</name>
<evidence type="ECO:0000313" key="2">
    <source>
        <dbReference type="EMBL" id="KAJ7762191.1"/>
    </source>
</evidence>
<protein>
    <recommendedName>
        <fullName evidence="1">DUF6535 domain-containing protein</fullName>
    </recommendedName>
</protein>
<evidence type="ECO:0000259" key="1">
    <source>
        <dbReference type="Pfam" id="PF20153"/>
    </source>
</evidence>
<dbReference type="Proteomes" id="UP001215598">
    <property type="component" value="Unassembled WGS sequence"/>
</dbReference>
<evidence type="ECO:0000313" key="3">
    <source>
        <dbReference type="Proteomes" id="UP001215598"/>
    </source>
</evidence>
<keyword evidence="3" id="KW-1185">Reference proteome</keyword>
<feature type="non-terminal residue" evidence="2">
    <location>
        <position position="70"/>
    </location>
</feature>
<comment type="caution">
    <text evidence="2">The sequence shown here is derived from an EMBL/GenBank/DDBJ whole genome shotgun (WGS) entry which is preliminary data.</text>
</comment>
<organism evidence="2 3">
    <name type="scientific">Mycena metata</name>
    <dbReference type="NCBI Taxonomy" id="1033252"/>
    <lineage>
        <taxon>Eukaryota</taxon>
        <taxon>Fungi</taxon>
        <taxon>Dikarya</taxon>
        <taxon>Basidiomycota</taxon>
        <taxon>Agaricomycotina</taxon>
        <taxon>Agaricomycetes</taxon>
        <taxon>Agaricomycetidae</taxon>
        <taxon>Agaricales</taxon>
        <taxon>Marasmiineae</taxon>
        <taxon>Mycenaceae</taxon>
        <taxon>Mycena</taxon>
    </lineage>
</organism>
<dbReference type="InterPro" id="IPR045338">
    <property type="entry name" value="DUF6535"/>
</dbReference>